<dbReference type="InterPro" id="IPR029039">
    <property type="entry name" value="Flavoprotein-like_sf"/>
</dbReference>
<dbReference type="SUPFAM" id="SSF52218">
    <property type="entry name" value="Flavoproteins"/>
    <property type="match status" value="1"/>
</dbReference>
<evidence type="ECO:0000313" key="4">
    <source>
        <dbReference type="EMBL" id="KAA0676296.1"/>
    </source>
</evidence>
<dbReference type="Gene3D" id="3.40.50.360">
    <property type="match status" value="1"/>
</dbReference>
<evidence type="ECO:0000259" key="3">
    <source>
        <dbReference type="Pfam" id="PF02525"/>
    </source>
</evidence>
<organism evidence="4 5">
    <name type="scientific">Azospirillum brasilense</name>
    <dbReference type="NCBI Taxonomy" id="192"/>
    <lineage>
        <taxon>Bacteria</taxon>
        <taxon>Pseudomonadati</taxon>
        <taxon>Pseudomonadota</taxon>
        <taxon>Alphaproteobacteria</taxon>
        <taxon>Rhodospirillales</taxon>
        <taxon>Azospirillaceae</taxon>
        <taxon>Azospirillum</taxon>
    </lineage>
</organism>
<dbReference type="RefSeq" id="WP_149168318.1">
    <property type="nucleotide sequence ID" value="NZ_QOKV01000048.1"/>
</dbReference>
<protein>
    <submittedName>
        <fullName evidence="4">Flavodoxin family protein</fullName>
    </submittedName>
</protein>
<dbReference type="Pfam" id="PF02525">
    <property type="entry name" value="Flavodoxin_2"/>
    <property type="match status" value="1"/>
</dbReference>
<comment type="similarity">
    <text evidence="1">Belongs to the NAD(P)H dehydrogenase (quinone) family.</text>
</comment>
<dbReference type="Proteomes" id="UP000476837">
    <property type="component" value="Unassembled WGS sequence"/>
</dbReference>
<dbReference type="InterPro" id="IPR003680">
    <property type="entry name" value="Flavodoxin_fold"/>
</dbReference>
<dbReference type="PANTHER" id="PTHR10204">
    <property type="entry name" value="NAD P H OXIDOREDUCTASE-RELATED"/>
    <property type="match status" value="1"/>
</dbReference>
<evidence type="ECO:0000313" key="5">
    <source>
        <dbReference type="Proteomes" id="UP000476837"/>
    </source>
</evidence>
<dbReference type="InterPro" id="IPR051545">
    <property type="entry name" value="NAD(P)H_dehydrogenase_qn"/>
</dbReference>
<feature type="domain" description="Flavodoxin-like fold" evidence="3">
    <location>
        <begin position="1"/>
        <end position="186"/>
    </location>
</feature>
<sequence length="192" mass="21445">MKHVVVFAHPRSGSFIRQAAGAYVDELEQYGHAVEVRDLYTMGFNPILSEEELAGKGPVPEDIRREQEIIAGSQAITFLFPIWWAGMPAMLKGYVDRVFTYGFAWEMRGEEIKGKLHGRKGLIVTSSGAPLDYLEAVGEMQAFKVTQDAAIMGLCGIKVVEHVHFDDLGPNTTPERIDDCIHRIRAAARNHF</sequence>
<reference evidence="4 5" key="1">
    <citation type="submission" date="2018-07" db="EMBL/GenBank/DDBJ databases">
        <title>Genome sequence of Roseomonas fauriae ATCC 49958.</title>
        <authorList>
            <person name="Sant'Anna F.H."/>
            <person name="Baldani J.I."/>
            <person name="Zilli J.E."/>
            <person name="Reis V.M."/>
            <person name="Hartmann A."/>
            <person name="Cruz L."/>
            <person name="de Souza E.M."/>
            <person name="de Oliveira Pedrosa F."/>
            <person name="Passaglia L.M.P."/>
        </authorList>
    </citation>
    <scope>NUCLEOTIDE SEQUENCE [LARGE SCALE GENOMIC DNA]</scope>
    <source>
        <strain evidence="4 5">ATCC 49958</strain>
    </source>
</reference>
<accession>A0A6L3AR29</accession>
<keyword evidence="2" id="KW-0560">Oxidoreductase</keyword>
<proteinExistence type="inferred from homology"/>
<dbReference type="AlphaFoldDB" id="A0A6L3AR29"/>
<comment type="caution">
    <text evidence="4">The sequence shown here is derived from an EMBL/GenBank/DDBJ whole genome shotgun (WGS) entry which is preliminary data.</text>
</comment>
<evidence type="ECO:0000256" key="2">
    <source>
        <dbReference type="ARBA" id="ARBA00023002"/>
    </source>
</evidence>
<dbReference type="GO" id="GO:0003955">
    <property type="term" value="F:NAD(P)H dehydrogenase (quinone) activity"/>
    <property type="evidence" value="ECO:0007669"/>
    <property type="project" value="TreeGrafter"/>
</dbReference>
<dbReference type="EMBL" id="QOKV01000048">
    <property type="protein sequence ID" value="KAA0676296.1"/>
    <property type="molecule type" value="Genomic_DNA"/>
</dbReference>
<dbReference type="PANTHER" id="PTHR10204:SF34">
    <property type="entry name" value="NAD(P)H DEHYDROGENASE [QUINONE] 1 ISOFORM 1"/>
    <property type="match status" value="1"/>
</dbReference>
<name>A0A6L3AR29_AZOBR</name>
<dbReference type="GO" id="GO:0005829">
    <property type="term" value="C:cytosol"/>
    <property type="evidence" value="ECO:0007669"/>
    <property type="project" value="TreeGrafter"/>
</dbReference>
<gene>
    <name evidence="4" type="ORF">DS837_31110</name>
</gene>
<evidence type="ECO:0000256" key="1">
    <source>
        <dbReference type="ARBA" id="ARBA00006252"/>
    </source>
</evidence>